<feature type="compositionally biased region" description="Basic and acidic residues" evidence="1">
    <location>
        <begin position="598"/>
        <end position="616"/>
    </location>
</feature>
<feature type="compositionally biased region" description="Polar residues" evidence="1">
    <location>
        <begin position="579"/>
        <end position="595"/>
    </location>
</feature>
<accession>A0A6J1R6R6</accession>
<feature type="region of interest" description="Disordered" evidence="1">
    <location>
        <begin position="348"/>
        <end position="429"/>
    </location>
</feature>
<feature type="compositionally biased region" description="Low complexity" evidence="1">
    <location>
        <begin position="617"/>
        <end position="627"/>
    </location>
</feature>
<name>A0A6J1R6R6_9HYME</name>
<feature type="region of interest" description="Disordered" evidence="1">
    <location>
        <begin position="1"/>
        <end position="161"/>
    </location>
</feature>
<evidence type="ECO:0000256" key="1">
    <source>
        <dbReference type="SAM" id="MobiDB-lite"/>
    </source>
</evidence>
<dbReference type="AlphaFoldDB" id="A0A6J1R6R6"/>
<feature type="region of interest" description="Disordered" evidence="1">
    <location>
        <begin position="518"/>
        <end position="638"/>
    </location>
</feature>
<feature type="compositionally biased region" description="Acidic residues" evidence="1">
    <location>
        <begin position="416"/>
        <end position="426"/>
    </location>
</feature>
<dbReference type="GeneID" id="112465351"/>
<feature type="compositionally biased region" description="Basic and acidic residues" evidence="1">
    <location>
        <begin position="185"/>
        <end position="197"/>
    </location>
</feature>
<dbReference type="RefSeq" id="XP_024888631.1">
    <property type="nucleotide sequence ID" value="XM_025032863.1"/>
</dbReference>
<evidence type="ECO:0000313" key="3">
    <source>
        <dbReference type="RefSeq" id="XP_024888631.1"/>
    </source>
</evidence>
<keyword evidence="2" id="KW-1185">Reference proteome</keyword>
<gene>
    <name evidence="3" type="primary">LOC112465351</name>
</gene>
<feature type="compositionally biased region" description="Basic and acidic residues" evidence="1">
    <location>
        <begin position="543"/>
        <end position="565"/>
    </location>
</feature>
<feature type="compositionally biased region" description="Basic and acidic residues" evidence="1">
    <location>
        <begin position="123"/>
        <end position="132"/>
    </location>
</feature>
<sequence length="711" mass="79731">EETGVLSPNEDEKEEEFGSCSEHMEHTDKTAIMSEEDAFSDNERDCKKRPAPKSVKQMREMERLSRERLRRKEKEGRKIRPQSDGRSRLRSREKHGQLAHEEDDDDEELSSPSRKNGRKKEKKREEDDRGSGSDEDEVTFIASSTELASQAERQKFPEGRTRAILGDTQEKLAEALGENCPQVGMDREEKGRGRKAETGEYYIKRLNDAKDALLAEAEILRALRAGMAPDSLSNSRRVIEKEMEEELSNAPTETLPSRILEAVNNVDMVAQKSKNLQGPYTGMLNRSAATVKVAISHLLQRKDSGLKPHERDAELDRLRQKIAEQENEIRSLRQLELQHEALRRELEEQKEQMSRLQEAVQGKTEAQDEGKETRGAKRKKVNQFPSSDDEDNGPSRGEKGVSENGSNKDTLRQETEEMEIVGEEETTVTRKDEIMREIGVEGMPAVIRPSIQGKRMTLDPEVPPAAAPTPAAVYEEGPTATLAGMQARLAEMLVKCVNEKVNAMGENLLKIVQERLPQAPGKNRGGEEPLSLSLPQRTRKENKKGGKREEVAKKNPTEETKKEVPRTGTQNRAAGAPSSLAQTSASQPEGDTWSQVIGRREKAAARKERQQQEKRNAPAPAKQQQQKQSRRREPKTSAITLTCPKEMYAEYMRTVRQAINPKDLGIDKPLNTRRTATGALCIELSGQGSAEKADALAARMHEVDAHRKRGG</sequence>
<feature type="compositionally biased region" description="Basic and acidic residues" evidence="1">
    <location>
        <begin position="365"/>
        <end position="375"/>
    </location>
</feature>
<proteinExistence type="predicted"/>
<feature type="compositionally biased region" description="Basic and acidic residues" evidence="1">
    <location>
        <begin position="152"/>
        <end position="161"/>
    </location>
</feature>
<feature type="region of interest" description="Disordered" evidence="1">
    <location>
        <begin position="175"/>
        <end position="197"/>
    </location>
</feature>
<feature type="compositionally biased region" description="Acidic residues" evidence="1">
    <location>
        <begin position="1"/>
        <end position="17"/>
    </location>
</feature>
<protein>
    <submittedName>
        <fullName evidence="3">Uncharacterized protein LOC112465351</fullName>
    </submittedName>
</protein>
<reference evidence="3" key="1">
    <citation type="submission" date="2025-08" db="UniProtKB">
        <authorList>
            <consortium name="RefSeq"/>
        </authorList>
    </citation>
    <scope>IDENTIFICATION</scope>
    <source>
        <tissue evidence="3">Whole body</tissue>
    </source>
</reference>
<evidence type="ECO:0000313" key="2">
    <source>
        <dbReference type="Proteomes" id="UP000504618"/>
    </source>
</evidence>
<organism evidence="2 3">
    <name type="scientific">Temnothorax curvispinosus</name>
    <dbReference type="NCBI Taxonomy" id="300111"/>
    <lineage>
        <taxon>Eukaryota</taxon>
        <taxon>Metazoa</taxon>
        <taxon>Ecdysozoa</taxon>
        <taxon>Arthropoda</taxon>
        <taxon>Hexapoda</taxon>
        <taxon>Insecta</taxon>
        <taxon>Pterygota</taxon>
        <taxon>Neoptera</taxon>
        <taxon>Endopterygota</taxon>
        <taxon>Hymenoptera</taxon>
        <taxon>Apocrita</taxon>
        <taxon>Aculeata</taxon>
        <taxon>Formicoidea</taxon>
        <taxon>Formicidae</taxon>
        <taxon>Myrmicinae</taxon>
        <taxon>Temnothorax</taxon>
    </lineage>
</organism>
<feature type="compositionally biased region" description="Basic and acidic residues" evidence="1">
    <location>
        <begin position="57"/>
        <end position="87"/>
    </location>
</feature>
<dbReference type="Proteomes" id="UP000504618">
    <property type="component" value="Unplaced"/>
</dbReference>
<feature type="non-terminal residue" evidence="3">
    <location>
        <position position="1"/>
    </location>
</feature>